<evidence type="ECO:0000256" key="6">
    <source>
        <dbReference type="ARBA" id="ARBA00022618"/>
    </source>
</evidence>
<keyword evidence="8" id="KW-0498">Mitosis</keyword>
<keyword evidence="18" id="KW-1185">Reference proteome</keyword>
<evidence type="ECO:0000256" key="12">
    <source>
        <dbReference type="ARBA" id="ARBA00023328"/>
    </source>
</evidence>
<evidence type="ECO:0000313" key="17">
    <source>
        <dbReference type="EMBL" id="PIK60279.1"/>
    </source>
</evidence>
<dbReference type="PANTHER" id="PTHR32017:SF3">
    <property type="entry name" value="SPINDLE AND KINETOCHORE-ASSOCIATED PROTEIN 2"/>
    <property type="match status" value="1"/>
</dbReference>
<dbReference type="GO" id="GO:0008017">
    <property type="term" value="F:microtubule binding"/>
    <property type="evidence" value="ECO:0007669"/>
    <property type="project" value="InterPro"/>
</dbReference>
<keyword evidence="12" id="KW-0137">Centromere</keyword>
<keyword evidence="14" id="KW-0175">Coiled coil</keyword>
<name>A0A2G8LJ57_STIJA</name>
<sequence length="265" mass="29462">MAEHELESSVEKMEAMFSKADSNIEYLSRKLNDDFCQGMGEDSSELSPLEMKRRLQQVKKEFNSLQDDAESIKKAQEEMMSQFKNQIVAASQAIQRLQITTGLDCEESKEQQAAIESLLGVKLPSTSATSSPSPQTEGSPSEHQSPEQDNDSPRTEESSPSGSNEEDIPIHELRASSLEFVPVHESEFKSVSEFVRGRSVLDDINKAYRKLYDHFQEEPDSAALTVKEMTAMGMRITGATGQAKLKVLRALKIITISNKGDVKIV</sequence>
<dbReference type="Pfam" id="PF11362">
    <property type="entry name" value="DUF3161"/>
    <property type="match status" value="1"/>
</dbReference>
<accession>A0A2G8LJ57</accession>
<dbReference type="STRING" id="307972.A0A2G8LJ57"/>
<keyword evidence="10" id="KW-0206">Cytoskeleton</keyword>
<dbReference type="GO" id="GO:0007059">
    <property type="term" value="P:chromosome segregation"/>
    <property type="evidence" value="ECO:0007669"/>
    <property type="project" value="InterPro"/>
</dbReference>
<keyword evidence="9" id="KW-0995">Kinetochore</keyword>
<dbReference type="Gene3D" id="6.10.250.1380">
    <property type="match status" value="1"/>
</dbReference>
<feature type="compositionally biased region" description="Low complexity" evidence="15">
    <location>
        <begin position="124"/>
        <end position="136"/>
    </location>
</feature>
<keyword evidence="4" id="KW-0158">Chromosome</keyword>
<feature type="domain" description="Ska2 N-terminal" evidence="16">
    <location>
        <begin position="7"/>
        <end position="114"/>
    </location>
</feature>
<dbReference type="GO" id="GO:0005876">
    <property type="term" value="C:spindle microtubule"/>
    <property type="evidence" value="ECO:0007669"/>
    <property type="project" value="InterPro"/>
</dbReference>
<dbReference type="Pfam" id="PF16740">
    <property type="entry name" value="SKA2"/>
    <property type="match status" value="1"/>
</dbReference>
<protein>
    <recommendedName>
        <fullName evidence="13">Protein FAM33A</fullName>
    </recommendedName>
</protein>
<dbReference type="OrthoDB" id="193920at2759"/>
<gene>
    <name evidence="17" type="ORF">BSL78_02775</name>
</gene>
<evidence type="ECO:0000256" key="10">
    <source>
        <dbReference type="ARBA" id="ARBA00023212"/>
    </source>
</evidence>
<evidence type="ECO:0000256" key="4">
    <source>
        <dbReference type="ARBA" id="ARBA00022454"/>
    </source>
</evidence>
<dbReference type="GO" id="GO:0000940">
    <property type="term" value="C:outer kinetochore"/>
    <property type="evidence" value="ECO:0007669"/>
    <property type="project" value="InterPro"/>
</dbReference>
<organism evidence="17 18">
    <name type="scientific">Stichopus japonicus</name>
    <name type="common">Sea cucumber</name>
    <dbReference type="NCBI Taxonomy" id="307972"/>
    <lineage>
        <taxon>Eukaryota</taxon>
        <taxon>Metazoa</taxon>
        <taxon>Echinodermata</taxon>
        <taxon>Eleutherozoa</taxon>
        <taxon>Echinozoa</taxon>
        <taxon>Holothuroidea</taxon>
        <taxon>Aspidochirotacea</taxon>
        <taxon>Aspidochirotida</taxon>
        <taxon>Stichopodidae</taxon>
        <taxon>Apostichopus</taxon>
    </lineage>
</organism>
<keyword evidence="6" id="KW-0132">Cell division</keyword>
<evidence type="ECO:0000256" key="14">
    <source>
        <dbReference type="SAM" id="Coils"/>
    </source>
</evidence>
<dbReference type="PANTHER" id="PTHR32017">
    <property type="entry name" value="SPINDLE AND KINETOCHORE-ASSOCIATED PROTEIN 2"/>
    <property type="match status" value="1"/>
</dbReference>
<evidence type="ECO:0000256" key="5">
    <source>
        <dbReference type="ARBA" id="ARBA00022490"/>
    </source>
</evidence>
<dbReference type="InterPro" id="IPR042091">
    <property type="entry name" value="Ska2_N"/>
</dbReference>
<dbReference type="EMBL" id="MRZV01000061">
    <property type="protein sequence ID" value="PIK60279.1"/>
    <property type="molecule type" value="Genomic_DNA"/>
</dbReference>
<evidence type="ECO:0000256" key="15">
    <source>
        <dbReference type="SAM" id="MobiDB-lite"/>
    </source>
</evidence>
<evidence type="ECO:0000256" key="1">
    <source>
        <dbReference type="ARBA" id="ARBA00004186"/>
    </source>
</evidence>
<comment type="similarity">
    <text evidence="3">Belongs to the SKA2 family.</text>
</comment>
<keyword evidence="5" id="KW-0963">Cytoplasm</keyword>
<proteinExistence type="inferred from homology"/>
<comment type="caution">
    <text evidence="17">The sequence shown here is derived from an EMBL/GenBank/DDBJ whole genome shotgun (WGS) entry which is preliminary data.</text>
</comment>
<keyword evidence="11" id="KW-0131">Cell cycle</keyword>
<dbReference type="GO" id="GO:0000278">
    <property type="term" value="P:mitotic cell cycle"/>
    <property type="evidence" value="ECO:0007669"/>
    <property type="project" value="TreeGrafter"/>
</dbReference>
<evidence type="ECO:0000256" key="11">
    <source>
        <dbReference type="ARBA" id="ARBA00023306"/>
    </source>
</evidence>
<evidence type="ECO:0000256" key="8">
    <source>
        <dbReference type="ARBA" id="ARBA00022776"/>
    </source>
</evidence>
<keyword evidence="7" id="KW-0493">Microtubule</keyword>
<feature type="region of interest" description="Disordered" evidence="15">
    <location>
        <begin position="121"/>
        <end position="169"/>
    </location>
</feature>
<evidence type="ECO:0000256" key="13">
    <source>
        <dbReference type="ARBA" id="ARBA00029651"/>
    </source>
</evidence>
<evidence type="ECO:0000313" key="18">
    <source>
        <dbReference type="Proteomes" id="UP000230750"/>
    </source>
</evidence>
<dbReference type="InterPro" id="IPR026762">
    <property type="entry name" value="Ska2"/>
</dbReference>
<dbReference type="AlphaFoldDB" id="A0A2G8LJ57"/>
<feature type="coiled-coil region" evidence="14">
    <location>
        <begin position="55"/>
        <end position="100"/>
    </location>
</feature>
<dbReference type="GO" id="GO:0051301">
    <property type="term" value="P:cell division"/>
    <property type="evidence" value="ECO:0007669"/>
    <property type="project" value="UniProtKB-KW"/>
</dbReference>
<comment type="subcellular location">
    <subcellularLocation>
        <location evidence="2">Chromosome</location>
        <location evidence="2">Centromere</location>
        <location evidence="2">Kinetochore</location>
    </subcellularLocation>
    <subcellularLocation>
        <location evidence="1">Cytoplasm</location>
        <location evidence="1">Cytoskeleton</location>
        <location evidence="1">Spindle</location>
    </subcellularLocation>
</comment>
<evidence type="ECO:0000256" key="3">
    <source>
        <dbReference type="ARBA" id="ARBA00010684"/>
    </source>
</evidence>
<evidence type="ECO:0000259" key="16">
    <source>
        <dbReference type="Pfam" id="PF16740"/>
    </source>
</evidence>
<reference evidence="17 18" key="1">
    <citation type="journal article" date="2017" name="PLoS Biol.">
        <title>The sea cucumber genome provides insights into morphological evolution and visceral regeneration.</title>
        <authorList>
            <person name="Zhang X."/>
            <person name="Sun L."/>
            <person name="Yuan J."/>
            <person name="Sun Y."/>
            <person name="Gao Y."/>
            <person name="Zhang L."/>
            <person name="Li S."/>
            <person name="Dai H."/>
            <person name="Hamel J.F."/>
            <person name="Liu C."/>
            <person name="Yu Y."/>
            <person name="Liu S."/>
            <person name="Lin W."/>
            <person name="Guo K."/>
            <person name="Jin S."/>
            <person name="Xu P."/>
            <person name="Storey K.B."/>
            <person name="Huan P."/>
            <person name="Zhang T."/>
            <person name="Zhou Y."/>
            <person name="Zhang J."/>
            <person name="Lin C."/>
            <person name="Li X."/>
            <person name="Xing L."/>
            <person name="Huo D."/>
            <person name="Sun M."/>
            <person name="Wang L."/>
            <person name="Mercier A."/>
            <person name="Li F."/>
            <person name="Yang H."/>
            <person name="Xiang J."/>
        </authorList>
    </citation>
    <scope>NUCLEOTIDE SEQUENCE [LARGE SCALE GENOMIC DNA]</scope>
    <source>
        <strain evidence="17">Shaxun</strain>
        <tissue evidence="17">Muscle</tissue>
    </source>
</reference>
<evidence type="ECO:0000256" key="2">
    <source>
        <dbReference type="ARBA" id="ARBA00004629"/>
    </source>
</evidence>
<dbReference type="Proteomes" id="UP000230750">
    <property type="component" value="Unassembled WGS sequence"/>
</dbReference>
<evidence type="ECO:0000256" key="7">
    <source>
        <dbReference type="ARBA" id="ARBA00022701"/>
    </source>
</evidence>
<evidence type="ECO:0000256" key="9">
    <source>
        <dbReference type="ARBA" id="ARBA00022838"/>
    </source>
</evidence>